<dbReference type="AlphaFoldDB" id="A0A6A4X185"/>
<dbReference type="InterPro" id="IPR003006">
    <property type="entry name" value="Ig/MHC_CS"/>
</dbReference>
<proteinExistence type="predicted"/>
<feature type="signal peptide" evidence="6">
    <location>
        <begin position="1"/>
        <end position="20"/>
    </location>
</feature>
<evidence type="ECO:0000256" key="2">
    <source>
        <dbReference type="ARBA" id="ARBA00022737"/>
    </source>
</evidence>
<dbReference type="InterPro" id="IPR013783">
    <property type="entry name" value="Ig-like_fold"/>
</dbReference>
<dbReference type="OrthoDB" id="10012075at2759"/>
<keyword evidence="9" id="KW-1185">Reference proteome</keyword>
<evidence type="ECO:0000259" key="7">
    <source>
        <dbReference type="PROSITE" id="PS50835"/>
    </source>
</evidence>
<organism evidence="8 9">
    <name type="scientific">Amphibalanus amphitrite</name>
    <name type="common">Striped barnacle</name>
    <name type="synonym">Balanus amphitrite</name>
    <dbReference type="NCBI Taxonomy" id="1232801"/>
    <lineage>
        <taxon>Eukaryota</taxon>
        <taxon>Metazoa</taxon>
        <taxon>Ecdysozoa</taxon>
        <taxon>Arthropoda</taxon>
        <taxon>Crustacea</taxon>
        <taxon>Multicrustacea</taxon>
        <taxon>Cirripedia</taxon>
        <taxon>Thoracica</taxon>
        <taxon>Thoracicalcarea</taxon>
        <taxon>Balanomorpha</taxon>
        <taxon>Balanoidea</taxon>
        <taxon>Balanidae</taxon>
        <taxon>Amphibalaninae</taxon>
        <taxon>Amphibalanus</taxon>
    </lineage>
</organism>
<keyword evidence="4" id="KW-0393">Immunoglobulin domain</keyword>
<dbReference type="GO" id="GO:0043005">
    <property type="term" value="C:neuron projection"/>
    <property type="evidence" value="ECO:0007669"/>
    <property type="project" value="TreeGrafter"/>
</dbReference>
<feature type="chain" id="PRO_5025615217" evidence="6">
    <location>
        <begin position="21"/>
        <end position="368"/>
    </location>
</feature>
<dbReference type="InterPro" id="IPR003599">
    <property type="entry name" value="Ig_sub"/>
</dbReference>
<evidence type="ECO:0000256" key="6">
    <source>
        <dbReference type="SAM" id="SignalP"/>
    </source>
</evidence>
<dbReference type="PANTHER" id="PTHR12231:SF87">
    <property type="entry name" value="DPR-INTERACTING PROTEIN BETA, ISOFORM C"/>
    <property type="match status" value="1"/>
</dbReference>
<reference evidence="8 9" key="1">
    <citation type="submission" date="2019-07" db="EMBL/GenBank/DDBJ databases">
        <title>Draft genome assembly of a fouling barnacle, Amphibalanus amphitrite (Darwin, 1854): The first reference genome for Thecostraca.</title>
        <authorList>
            <person name="Kim W."/>
        </authorList>
    </citation>
    <scope>NUCLEOTIDE SEQUENCE [LARGE SCALE GENOMIC DNA]</scope>
    <source>
        <strain evidence="8">SNU_AA5</strain>
        <tissue evidence="8">Soma without cirri and trophi</tissue>
    </source>
</reference>
<dbReference type="Pfam" id="PF13927">
    <property type="entry name" value="Ig_3"/>
    <property type="match status" value="2"/>
</dbReference>
<dbReference type="SMART" id="SM00409">
    <property type="entry name" value="IG"/>
    <property type="match status" value="2"/>
</dbReference>
<evidence type="ECO:0000256" key="5">
    <source>
        <dbReference type="SAM" id="MobiDB-lite"/>
    </source>
</evidence>
<dbReference type="SMART" id="SM00408">
    <property type="entry name" value="IGc2"/>
    <property type="match status" value="2"/>
</dbReference>
<gene>
    <name evidence="8" type="primary">OPCML</name>
    <name evidence="8" type="ORF">FJT64_020209</name>
</gene>
<keyword evidence="2" id="KW-0677">Repeat</keyword>
<protein>
    <submittedName>
        <fullName evidence="8">Opioid-binding protein/cell adhesion molecule</fullName>
    </submittedName>
</protein>
<dbReference type="CDD" id="cd00096">
    <property type="entry name" value="Ig"/>
    <property type="match status" value="1"/>
</dbReference>
<dbReference type="PROSITE" id="PS50835">
    <property type="entry name" value="IG_LIKE"/>
    <property type="match status" value="2"/>
</dbReference>
<dbReference type="Gene3D" id="2.60.40.10">
    <property type="entry name" value="Immunoglobulins"/>
    <property type="match status" value="3"/>
</dbReference>
<evidence type="ECO:0000256" key="3">
    <source>
        <dbReference type="ARBA" id="ARBA00023157"/>
    </source>
</evidence>
<evidence type="ECO:0000256" key="1">
    <source>
        <dbReference type="ARBA" id="ARBA00022729"/>
    </source>
</evidence>
<dbReference type="InterPro" id="IPR007110">
    <property type="entry name" value="Ig-like_dom"/>
</dbReference>
<evidence type="ECO:0000256" key="4">
    <source>
        <dbReference type="ARBA" id="ARBA00023319"/>
    </source>
</evidence>
<dbReference type="EMBL" id="VIIS01000477">
    <property type="protein sequence ID" value="KAF0308598.1"/>
    <property type="molecule type" value="Genomic_DNA"/>
</dbReference>
<dbReference type="Pfam" id="PF07679">
    <property type="entry name" value="I-set"/>
    <property type="match status" value="1"/>
</dbReference>
<dbReference type="InterPro" id="IPR036179">
    <property type="entry name" value="Ig-like_dom_sf"/>
</dbReference>
<dbReference type="InterPro" id="IPR013098">
    <property type="entry name" value="Ig_I-set"/>
</dbReference>
<keyword evidence="3" id="KW-1015">Disulfide bond</keyword>
<name>A0A6A4X185_AMPAM</name>
<accession>A0A6A4X185</accession>
<evidence type="ECO:0000313" key="8">
    <source>
        <dbReference type="EMBL" id="KAF0308598.1"/>
    </source>
</evidence>
<dbReference type="InterPro" id="IPR003598">
    <property type="entry name" value="Ig_sub2"/>
</dbReference>
<dbReference type="PROSITE" id="PS00290">
    <property type="entry name" value="IG_MHC"/>
    <property type="match status" value="1"/>
</dbReference>
<feature type="region of interest" description="Disordered" evidence="5">
    <location>
        <begin position="282"/>
        <end position="340"/>
    </location>
</feature>
<dbReference type="SUPFAM" id="SSF48726">
    <property type="entry name" value="Immunoglobulin"/>
    <property type="match status" value="3"/>
</dbReference>
<sequence>MASLQINLLTSFVLLSTAFGLEPEFKRPLNNITVPEGRDATFTCVVHHLGGHKVAWIKSDSKAILAIHNAVITHFNRLSVAQSDHNTWTLTLRNVRQSDSGPYMCQVNTDPMRYQVGLLEVVVPPDIVTSETSSDIIIPEGAGARLHCKADGYPPPTISWRREDGQDIVLKDGPRKEKVPPQVEVTNALLSAHIGGTVMMACRVEASPQAIYYWSRGNDAIILSDSRRRYGNSSSLYRYNMTLTISPVREEDFASYRCVAKNSIGEAEGVITLHRVMLPSSTGPDEYFTEPSRPLGDTREYEPSGDLPPFTDDEDFPYGRQDEPARPRGQAADWPDLRSEEAKSSAWGRHGAVVLVVLTVVSCTDVFW</sequence>
<feature type="domain" description="Ig-like" evidence="7">
    <location>
        <begin position="125"/>
        <end position="272"/>
    </location>
</feature>
<dbReference type="Proteomes" id="UP000440578">
    <property type="component" value="Unassembled WGS sequence"/>
</dbReference>
<keyword evidence="1 6" id="KW-0732">Signal</keyword>
<feature type="domain" description="Ig-like" evidence="7">
    <location>
        <begin position="23"/>
        <end position="115"/>
    </location>
</feature>
<dbReference type="PANTHER" id="PTHR12231">
    <property type="entry name" value="CTX-RELATED TYPE I TRANSMEMBRANE PROTEIN"/>
    <property type="match status" value="1"/>
</dbReference>
<comment type="caution">
    <text evidence="8">The sequence shown here is derived from an EMBL/GenBank/DDBJ whole genome shotgun (WGS) entry which is preliminary data.</text>
</comment>
<dbReference type="InterPro" id="IPR051170">
    <property type="entry name" value="Neural/epithelial_adhesion"/>
</dbReference>
<evidence type="ECO:0000313" key="9">
    <source>
        <dbReference type="Proteomes" id="UP000440578"/>
    </source>
</evidence>